<comment type="caution">
    <text evidence="7">The sequence shown here is derived from an EMBL/GenBank/DDBJ whole genome shotgun (WGS) entry which is preliminary data.</text>
</comment>
<evidence type="ECO:0000256" key="4">
    <source>
        <dbReference type="SAM" id="MobiDB-lite"/>
    </source>
</evidence>
<evidence type="ECO:0000313" key="7">
    <source>
        <dbReference type="EMBL" id="MBB5936807.1"/>
    </source>
</evidence>
<accession>A0A7W9QCS0</accession>
<dbReference type="InterPro" id="IPR013595">
    <property type="entry name" value="Pept_S33_TAP-like_C"/>
</dbReference>
<sequence>MSRLIRSRALASAALVVALGATVNGCGGGDDGGDSASDGGAKNARPPSSAPPVPRDATLPEALTGQQVSWKSCPAPTALQGGGEAPGKAWECGTLKAPLNYEKPTGDTIDLAVIRKQATDGDQRIGSLIFNFGGPGGSGVGTLPSFADDYKKLGKRYDLVSFDPRGVGASEGVTCLSDAEQDAAAAVDNTPDDETELTAALAQSRKYAVACQHNSSKMLPRVDTVSAARDLDLMRQVLRDRKLHYFGISYGTELGGVYAHLFPKNVGRSVLDAVVDPTHGPAEHALAQAKGFQLALGNYLKDCARKGSRCPVGDDPASGSQQIAALVKKLDQQPLPVEDSSRKLTADQAVYGIAAALYDKEAWKYLSLGLQEATQRGQGSVLLALADSMAGRDEQGHYSNIQPANTAISCADSRQRYTPDQVKAKLPQFRAASPIFGDFVAWGLLSCDSWPVAGQQDHPEVSAAGAPPIVVIGNTGDPATPYEGARKMARQLGQGVGVELTYKGEGHGAYNSGSACMTEVVDGYLLDGKVPANGTTCS</sequence>
<keyword evidence="3" id="KW-0378">Hydrolase</keyword>
<name>A0A7W9QCS0_9ACTN</name>
<dbReference type="Pfam" id="PF08386">
    <property type="entry name" value="Abhydrolase_4"/>
    <property type="match status" value="1"/>
</dbReference>
<dbReference type="RefSeq" id="WP_184573362.1">
    <property type="nucleotide sequence ID" value="NZ_JACHJL010000009.1"/>
</dbReference>
<evidence type="ECO:0000256" key="5">
    <source>
        <dbReference type="SAM" id="SignalP"/>
    </source>
</evidence>
<dbReference type="GO" id="GO:0016787">
    <property type="term" value="F:hydrolase activity"/>
    <property type="evidence" value="ECO:0007669"/>
    <property type="project" value="UniProtKB-KW"/>
</dbReference>
<dbReference type="SUPFAM" id="SSF53474">
    <property type="entry name" value="alpha/beta-Hydrolases"/>
    <property type="match status" value="1"/>
</dbReference>
<dbReference type="InterPro" id="IPR051601">
    <property type="entry name" value="Serine_prot/Carboxylest_S33"/>
</dbReference>
<dbReference type="Proteomes" id="UP000588098">
    <property type="component" value="Unassembled WGS sequence"/>
</dbReference>
<dbReference type="PANTHER" id="PTHR43248">
    <property type="entry name" value="2-SUCCINYL-6-HYDROXY-2,4-CYCLOHEXADIENE-1-CARBOXYLATE SYNTHASE"/>
    <property type="match status" value="1"/>
</dbReference>
<dbReference type="AlphaFoldDB" id="A0A7W9QCS0"/>
<feature type="region of interest" description="Disordered" evidence="4">
    <location>
        <begin position="30"/>
        <end position="58"/>
    </location>
</feature>
<evidence type="ECO:0000256" key="3">
    <source>
        <dbReference type="ARBA" id="ARBA00022801"/>
    </source>
</evidence>
<proteinExistence type="inferred from homology"/>
<gene>
    <name evidence="7" type="ORF">FHS42_003884</name>
</gene>
<keyword evidence="8" id="KW-1185">Reference proteome</keyword>
<evidence type="ECO:0000313" key="8">
    <source>
        <dbReference type="Proteomes" id="UP000588098"/>
    </source>
</evidence>
<feature type="signal peptide" evidence="5">
    <location>
        <begin position="1"/>
        <end position="25"/>
    </location>
</feature>
<evidence type="ECO:0000259" key="6">
    <source>
        <dbReference type="Pfam" id="PF08386"/>
    </source>
</evidence>
<dbReference type="PANTHER" id="PTHR43248:SF29">
    <property type="entry name" value="TRIPEPTIDYL AMINOPEPTIDASE"/>
    <property type="match status" value="1"/>
</dbReference>
<keyword evidence="2 5" id="KW-0732">Signal</keyword>
<feature type="domain" description="Peptidase S33 tripeptidyl aminopeptidase-like C-terminal" evidence="6">
    <location>
        <begin position="433"/>
        <end position="537"/>
    </location>
</feature>
<feature type="compositionally biased region" description="Low complexity" evidence="4">
    <location>
        <begin position="34"/>
        <end position="47"/>
    </location>
</feature>
<evidence type="ECO:0000256" key="1">
    <source>
        <dbReference type="ARBA" id="ARBA00010088"/>
    </source>
</evidence>
<dbReference type="EMBL" id="JACHJL010000009">
    <property type="protein sequence ID" value="MBB5936807.1"/>
    <property type="molecule type" value="Genomic_DNA"/>
</dbReference>
<protein>
    <submittedName>
        <fullName evidence="7">Pimeloyl-ACP methyl ester carboxylesterase</fullName>
    </submittedName>
</protein>
<dbReference type="InterPro" id="IPR029058">
    <property type="entry name" value="AB_hydrolase_fold"/>
</dbReference>
<feature type="chain" id="PRO_5039357102" evidence="5">
    <location>
        <begin position="26"/>
        <end position="538"/>
    </location>
</feature>
<organism evidence="7 8">
    <name type="scientific">Streptomyces zagrosensis</name>
    <dbReference type="NCBI Taxonomy" id="1042984"/>
    <lineage>
        <taxon>Bacteria</taxon>
        <taxon>Bacillati</taxon>
        <taxon>Actinomycetota</taxon>
        <taxon>Actinomycetes</taxon>
        <taxon>Kitasatosporales</taxon>
        <taxon>Streptomycetaceae</taxon>
        <taxon>Streptomyces</taxon>
    </lineage>
</organism>
<reference evidence="7 8" key="1">
    <citation type="submission" date="2020-08" db="EMBL/GenBank/DDBJ databases">
        <title>Genomic Encyclopedia of Type Strains, Phase III (KMG-III): the genomes of soil and plant-associated and newly described type strains.</title>
        <authorList>
            <person name="Whitman W."/>
        </authorList>
    </citation>
    <scope>NUCLEOTIDE SEQUENCE [LARGE SCALE GENOMIC DNA]</scope>
    <source>
        <strain evidence="7 8">CECT 8305</strain>
    </source>
</reference>
<evidence type="ECO:0000256" key="2">
    <source>
        <dbReference type="ARBA" id="ARBA00022729"/>
    </source>
</evidence>
<comment type="similarity">
    <text evidence="1">Belongs to the peptidase S33 family.</text>
</comment>
<dbReference type="Gene3D" id="3.40.50.1820">
    <property type="entry name" value="alpha/beta hydrolase"/>
    <property type="match status" value="1"/>
</dbReference>